<proteinExistence type="predicted"/>
<dbReference type="InterPro" id="IPR029068">
    <property type="entry name" value="Glyas_Bleomycin-R_OHBP_Dase"/>
</dbReference>
<dbReference type="InterPro" id="IPR051332">
    <property type="entry name" value="Fosfomycin_Res_Enzymes"/>
</dbReference>
<dbReference type="OrthoDB" id="9789012at2"/>
<dbReference type="InterPro" id="IPR004360">
    <property type="entry name" value="Glyas_Fos-R_dOase_dom"/>
</dbReference>
<protein>
    <submittedName>
        <fullName evidence="2">Lactoylglutathione lyase</fullName>
    </submittedName>
</protein>
<dbReference type="PANTHER" id="PTHR36113:SF1">
    <property type="entry name" value="GLYOXALASE_BLEOMYCIN RESISTANCE PROTEIN_DIOXYGENASE"/>
    <property type="match status" value="1"/>
</dbReference>
<sequence length="129" mass="14860">MKIEHIALWVKDLEAQKNFYTRFFGGKAGEKYTNPKKNYTSYFISFDTGARLELMHIPTIPANQNDLDKQYLGLIHFAMSVGSKEKVDELTETLRSEGYKVLGEARWTGDGYYESVVLDPENNRIEITI</sequence>
<gene>
    <name evidence="2" type="ORF">SAMN04488541_101610</name>
</gene>
<feature type="domain" description="VOC" evidence="1">
    <location>
        <begin position="2"/>
        <end position="129"/>
    </location>
</feature>
<dbReference type="Gene3D" id="3.10.180.10">
    <property type="entry name" value="2,3-Dihydroxybiphenyl 1,2-Dioxygenase, domain 1"/>
    <property type="match status" value="1"/>
</dbReference>
<dbReference type="InterPro" id="IPR037523">
    <property type="entry name" value="VOC_core"/>
</dbReference>
<dbReference type="STRING" id="1003.SAMN04488541_101610"/>
<dbReference type="Pfam" id="PF00903">
    <property type="entry name" value="Glyoxalase"/>
    <property type="match status" value="1"/>
</dbReference>
<dbReference type="PROSITE" id="PS51819">
    <property type="entry name" value="VOC"/>
    <property type="match status" value="1"/>
</dbReference>
<evidence type="ECO:0000259" key="1">
    <source>
        <dbReference type="PROSITE" id="PS51819"/>
    </source>
</evidence>
<keyword evidence="2" id="KW-0456">Lyase</keyword>
<reference evidence="2 3" key="1">
    <citation type="submission" date="2016-10" db="EMBL/GenBank/DDBJ databases">
        <authorList>
            <person name="de Groot N.N."/>
        </authorList>
    </citation>
    <scope>NUCLEOTIDE SEQUENCE [LARGE SCALE GENOMIC DNA]</scope>
    <source>
        <strain>GEY</strain>
        <strain evidence="3">DSM 9560</strain>
    </source>
</reference>
<keyword evidence="3" id="KW-1185">Reference proteome</keyword>
<dbReference type="EMBL" id="FONY01000016">
    <property type="protein sequence ID" value="SFF10682.1"/>
    <property type="molecule type" value="Genomic_DNA"/>
</dbReference>
<name>A0A1I2FZC2_9BACT</name>
<dbReference type="GO" id="GO:0016829">
    <property type="term" value="F:lyase activity"/>
    <property type="evidence" value="ECO:0007669"/>
    <property type="project" value="UniProtKB-KW"/>
</dbReference>
<dbReference type="PANTHER" id="PTHR36113">
    <property type="entry name" value="LYASE, PUTATIVE-RELATED-RELATED"/>
    <property type="match status" value="1"/>
</dbReference>
<dbReference type="AlphaFoldDB" id="A0A1I2FZC2"/>
<dbReference type="SUPFAM" id="SSF54593">
    <property type="entry name" value="Glyoxalase/Bleomycin resistance protein/Dihydroxybiphenyl dioxygenase"/>
    <property type="match status" value="1"/>
</dbReference>
<evidence type="ECO:0000313" key="2">
    <source>
        <dbReference type="EMBL" id="SFF10682.1"/>
    </source>
</evidence>
<dbReference type="RefSeq" id="WP_091544774.1">
    <property type="nucleotide sequence ID" value="NZ_FONY01000016.1"/>
</dbReference>
<dbReference type="Proteomes" id="UP000199513">
    <property type="component" value="Unassembled WGS sequence"/>
</dbReference>
<organism evidence="2 3">
    <name type="scientific">Thermoflexibacter ruber</name>
    <dbReference type="NCBI Taxonomy" id="1003"/>
    <lineage>
        <taxon>Bacteria</taxon>
        <taxon>Pseudomonadati</taxon>
        <taxon>Bacteroidota</taxon>
        <taxon>Cytophagia</taxon>
        <taxon>Cytophagales</taxon>
        <taxon>Thermoflexibacteraceae</taxon>
        <taxon>Thermoflexibacter</taxon>
    </lineage>
</organism>
<accession>A0A1I2FZC2</accession>
<evidence type="ECO:0000313" key="3">
    <source>
        <dbReference type="Proteomes" id="UP000199513"/>
    </source>
</evidence>